<evidence type="ECO:0000256" key="6">
    <source>
        <dbReference type="ARBA" id="ARBA00022679"/>
    </source>
</evidence>
<evidence type="ECO:0000256" key="9">
    <source>
        <dbReference type="ARBA" id="ARBA00022840"/>
    </source>
</evidence>
<name>A0A1C4D096_9ENTR</name>
<dbReference type="PANTHER" id="PTHR43527">
    <property type="entry name" value="4-DIPHOSPHOCYTIDYL-2-C-METHYL-D-ERYTHRITOL KINASE, CHLOROPLASTIC"/>
    <property type="match status" value="1"/>
</dbReference>
<keyword evidence="17" id="KW-1185">Reference proteome</keyword>
<evidence type="ECO:0000256" key="5">
    <source>
        <dbReference type="ARBA" id="ARBA00022573"/>
    </source>
</evidence>
<keyword evidence="9" id="KW-0067">ATP-binding</keyword>
<dbReference type="Pfam" id="PF08544">
    <property type="entry name" value="GHMP_kinases_C"/>
    <property type="match status" value="1"/>
</dbReference>
<evidence type="ECO:0000313" key="16">
    <source>
        <dbReference type="EMBL" id="SCC24701.1"/>
    </source>
</evidence>
<dbReference type="Pfam" id="PF00288">
    <property type="entry name" value="GHMP_kinases_N"/>
    <property type="match status" value="1"/>
</dbReference>
<dbReference type="Gene3D" id="3.30.230.10">
    <property type="match status" value="1"/>
</dbReference>
<dbReference type="AlphaFoldDB" id="A0A1C4D096"/>
<evidence type="ECO:0000256" key="11">
    <source>
        <dbReference type="ARBA" id="ARBA00060823"/>
    </source>
</evidence>
<keyword evidence="5" id="KW-0169">Cobalamin biosynthesis</keyword>
<evidence type="ECO:0000256" key="12">
    <source>
        <dbReference type="ARBA" id="ARBA00066750"/>
    </source>
</evidence>
<comment type="pathway">
    <text evidence="2">Polyol metabolism; 1,2-propanediol degradation.</text>
</comment>
<keyword evidence="6" id="KW-0808">Transferase</keyword>
<dbReference type="InterPro" id="IPR014721">
    <property type="entry name" value="Ribsml_uS5_D2-typ_fold_subgr"/>
</dbReference>
<dbReference type="GO" id="GO:0009236">
    <property type="term" value="P:cobalamin biosynthetic process"/>
    <property type="evidence" value="ECO:0007669"/>
    <property type="project" value="UniProtKB-KW"/>
</dbReference>
<comment type="subcellular location">
    <subcellularLocation>
        <location evidence="1">Cytoplasm</location>
    </subcellularLocation>
</comment>
<keyword evidence="8 16" id="KW-0418">Kinase</keyword>
<evidence type="ECO:0000256" key="3">
    <source>
        <dbReference type="ARBA" id="ARBA00004953"/>
    </source>
</evidence>
<dbReference type="EC" id="2.7.1.177" evidence="12"/>
<evidence type="ECO:0000256" key="8">
    <source>
        <dbReference type="ARBA" id="ARBA00022777"/>
    </source>
</evidence>
<dbReference type="OrthoDB" id="4548147at2"/>
<organism evidence="16 17">
    <name type="scientific">Kosakonia oryziphila</name>
    <dbReference type="NCBI Taxonomy" id="1005667"/>
    <lineage>
        <taxon>Bacteria</taxon>
        <taxon>Pseudomonadati</taxon>
        <taxon>Pseudomonadota</taxon>
        <taxon>Gammaproteobacteria</taxon>
        <taxon>Enterobacterales</taxon>
        <taxon>Enterobacteriaceae</taxon>
        <taxon>Kosakonia</taxon>
    </lineage>
</organism>
<comment type="pathway">
    <text evidence="3">Cofactor biosynthesis; adenosylcobalamin biosynthesis.</text>
</comment>
<dbReference type="PANTHER" id="PTHR43527:SF1">
    <property type="entry name" value="L-THREONINE KINASE"/>
    <property type="match status" value="1"/>
</dbReference>
<comment type="catalytic activity">
    <reaction evidence="10">
        <text>L-threonine + ATP = O-phospho-L-threonine + ADP + H(+)</text>
        <dbReference type="Rhea" id="RHEA:33707"/>
        <dbReference type="ChEBI" id="CHEBI:15378"/>
        <dbReference type="ChEBI" id="CHEBI:30616"/>
        <dbReference type="ChEBI" id="CHEBI:57926"/>
        <dbReference type="ChEBI" id="CHEBI:58675"/>
        <dbReference type="ChEBI" id="CHEBI:456216"/>
        <dbReference type="EC" id="2.7.1.177"/>
    </reaction>
</comment>
<dbReference type="InterPro" id="IPR020568">
    <property type="entry name" value="Ribosomal_Su5_D2-typ_SF"/>
</dbReference>
<evidence type="ECO:0000256" key="13">
    <source>
        <dbReference type="ARBA" id="ARBA00070206"/>
    </source>
</evidence>
<feature type="domain" description="GHMP kinase C-terminal" evidence="15">
    <location>
        <begin position="190"/>
        <end position="266"/>
    </location>
</feature>
<evidence type="ECO:0000256" key="4">
    <source>
        <dbReference type="ARBA" id="ARBA00022490"/>
    </source>
</evidence>
<dbReference type="GO" id="GO:0016301">
    <property type="term" value="F:kinase activity"/>
    <property type="evidence" value="ECO:0007669"/>
    <property type="project" value="UniProtKB-KW"/>
</dbReference>
<evidence type="ECO:0000259" key="14">
    <source>
        <dbReference type="Pfam" id="PF00288"/>
    </source>
</evidence>
<evidence type="ECO:0000256" key="1">
    <source>
        <dbReference type="ARBA" id="ARBA00004496"/>
    </source>
</evidence>
<dbReference type="PIRSF" id="PIRSF033887">
    <property type="entry name" value="PduX"/>
    <property type="match status" value="1"/>
</dbReference>
<evidence type="ECO:0000256" key="2">
    <source>
        <dbReference type="ARBA" id="ARBA00004836"/>
    </source>
</evidence>
<dbReference type="FunFam" id="3.30.230.10:FF:000067">
    <property type="entry name" value="Serine/threonine protein kinase"/>
    <property type="match status" value="1"/>
</dbReference>
<dbReference type="EMBL" id="FMBC01000014">
    <property type="protein sequence ID" value="SCC24701.1"/>
    <property type="molecule type" value="Genomic_DNA"/>
</dbReference>
<dbReference type="SUPFAM" id="SSF54211">
    <property type="entry name" value="Ribosomal protein S5 domain 2-like"/>
    <property type="match status" value="1"/>
</dbReference>
<evidence type="ECO:0000256" key="10">
    <source>
        <dbReference type="ARBA" id="ARBA00051168"/>
    </source>
</evidence>
<keyword evidence="7" id="KW-0547">Nucleotide-binding</keyword>
<evidence type="ECO:0000313" key="17">
    <source>
        <dbReference type="Proteomes" id="UP000198515"/>
    </source>
</evidence>
<proteinExistence type="inferred from homology"/>
<evidence type="ECO:0000256" key="7">
    <source>
        <dbReference type="ARBA" id="ARBA00022741"/>
    </source>
</evidence>
<comment type="similarity">
    <text evidence="11">Belongs to the GHMP kinase family. PduX subfamily.</text>
</comment>
<dbReference type="InterPro" id="IPR012363">
    <property type="entry name" value="PduX"/>
</dbReference>
<feature type="domain" description="GHMP kinase N-terminal" evidence="14">
    <location>
        <begin position="52"/>
        <end position="120"/>
    </location>
</feature>
<evidence type="ECO:0000259" key="15">
    <source>
        <dbReference type="Pfam" id="PF08544"/>
    </source>
</evidence>
<sequence>MALAHCPASCGEIIQGWILGGEKLVSCPVDWYSSVEVTHGKPQVNERPLTRRMVNQLLAHWQLPATLTHTLRIECRSTIPLAKGMASSTADIAATAVATARHLEQPLDEKTLAQLCVALEPTDSTIFSRLTLFDHNTATTQITCGGLPGCDVLLLESPLTLTTAAYHRLPRQQALLENACTLDNAWRLLQQACVENDAARLGEAATLSAIASQVLLPKPAFPDLLELVERCDLYGLNVAHSGSVVGLLLDRQRHDVESVRRKLKEAGLTAHWPQNYLLKMVAGGVQEG</sequence>
<dbReference type="InterPro" id="IPR013750">
    <property type="entry name" value="GHMP_kinase_C_dom"/>
</dbReference>
<keyword evidence="4" id="KW-0963">Cytoplasm</keyword>
<accession>A0A1C4D096</accession>
<protein>
    <recommendedName>
        <fullName evidence="13">L-threonine kinase</fullName>
        <ecNumber evidence="12">2.7.1.177</ecNumber>
    </recommendedName>
</protein>
<reference evidence="17" key="1">
    <citation type="submission" date="2016-08" db="EMBL/GenBank/DDBJ databases">
        <authorList>
            <person name="Varghese N."/>
            <person name="Submissions Spin"/>
        </authorList>
    </citation>
    <scope>NUCLEOTIDE SEQUENCE [LARGE SCALE GENOMIC DNA]</scope>
    <source>
        <strain evidence="17">REICA_142</strain>
    </source>
</reference>
<dbReference type="Proteomes" id="UP000198515">
    <property type="component" value="Unassembled WGS sequence"/>
</dbReference>
<dbReference type="InterPro" id="IPR006204">
    <property type="entry name" value="GHMP_kinase_N_dom"/>
</dbReference>
<dbReference type="GO" id="GO:0005737">
    <property type="term" value="C:cytoplasm"/>
    <property type="evidence" value="ECO:0007669"/>
    <property type="project" value="UniProtKB-SubCell"/>
</dbReference>
<gene>
    <name evidence="16" type="ORF">GA0061070_10147</name>
</gene>
<dbReference type="RefSeq" id="WP_090135270.1">
    <property type="nucleotide sequence ID" value="NZ_FMBC01000014.1"/>
</dbReference>
<dbReference type="GO" id="GO:0005524">
    <property type="term" value="F:ATP binding"/>
    <property type="evidence" value="ECO:0007669"/>
    <property type="project" value="UniProtKB-KW"/>
</dbReference>